<dbReference type="InterPro" id="IPR058584">
    <property type="entry name" value="IMB1_TNPO1-like_TPR"/>
</dbReference>
<dbReference type="Pfam" id="PF25780">
    <property type="entry name" value="TPR_IPO5"/>
    <property type="match status" value="1"/>
</dbReference>
<keyword evidence="6" id="KW-0653">Protein transport</keyword>
<feature type="region of interest" description="Disordered" evidence="8">
    <location>
        <begin position="805"/>
        <end position="831"/>
    </location>
</feature>
<dbReference type="InterPro" id="IPR041389">
    <property type="entry name" value="Importin_rep_6"/>
</dbReference>
<keyword evidence="12" id="KW-1185">Reference proteome</keyword>
<keyword evidence="4" id="KW-0963">Cytoplasm</keyword>
<reference evidence="11 12" key="1">
    <citation type="journal article" date="2017" name="PLoS Biol.">
        <title>The sea cucumber genome provides insights into morphological evolution and visceral regeneration.</title>
        <authorList>
            <person name="Zhang X."/>
            <person name="Sun L."/>
            <person name="Yuan J."/>
            <person name="Sun Y."/>
            <person name="Gao Y."/>
            <person name="Zhang L."/>
            <person name="Li S."/>
            <person name="Dai H."/>
            <person name="Hamel J.F."/>
            <person name="Liu C."/>
            <person name="Yu Y."/>
            <person name="Liu S."/>
            <person name="Lin W."/>
            <person name="Guo K."/>
            <person name="Jin S."/>
            <person name="Xu P."/>
            <person name="Storey K.B."/>
            <person name="Huan P."/>
            <person name="Zhang T."/>
            <person name="Zhou Y."/>
            <person name="Zhang J."/>
            <person name="Lin C."/>
            <person name="Li X."/>
            <person name="Xing L."/>
            <person name="Huo D."/>
            <person name="Sun M."/>
            <person name="Wang L."/>
            <person name="Mercier A."/>
            <person name="Li F."/>
            <person name="Yang H."/>
            <person name="Xiang J."/>
        </authorList>
    </citation>
    <scope>NUCLEOTIDE SEQUENCE [LARGE SCALE GENOMIC DNA]</scope>
    <source>
        <strain evidence="11">Shaxun</strain>
        <tissue evidence="11">Muscle</tissue>
    </source>
</reference>
<feature type="domain" description="IPO4/5-like TPR repeats" evidence="10">
    <location>
        <begin position="99"/>
        <end position="258"/>
    </location>
</feature>
<evidence type="ECO:0000256" key="3">
    <source>
        <dbReference type="ARBA" id="ARBA00022448"/>
    </source>
</evidence>
<feature type="domain" description="Importin subunit beta-1/Transportin-1-like TPR repeats" evidence="9">
    <location>
        <begin position="481"/>
        <end position="634"/>
    </location>
</feature>
<evidence type="ECO:0000256" key="6">
    <source>
        <dbReference type="ARBA" id="ARBA00022927"/>
    </source>
</evidence>
<dbReference type="InterPro" id="IPR041653">
    <property type="entry name" value="Importin_rep_4"/>
</dbReference>
<proteinExistence type="predicted"/>
<protein>
    <submittedName>
        <fullName evidence="11">Putative importin-5</fullName>
    </submittedName>
</protein>
<evidence type="ECO:0000313" key="11">
    <source>
        <dbReference type="EMBL" id="PIK57761.1"/>
    </source>
</evidence>
<evidence type="ECO:0000256" key="7">
    <source>
        <dbReference type="ARBA" id="ARBA00023242"/>
    </source>
</evidence>
<dbReference type="GO" id="GO:0006606">
    <property type="term" value="P:protein import into nucleus"/>
    <property type="evidence" value="ECO:0007669"/>
    <property type="project" value="InterPro"/>
</dbReference>
<dbReference type="Pfam" id="PF25574">
    <property type="entry name" value="TPR_IMB1"/>
    <property type="match status" value="1"/>
</dbReference>
<dbReference type="AlphaFoldDB" id="A0A2G8LBY3"/>
<feature type="compositionally biased region" description="Basic and acidic residues" evidence="8">
    <location>
        <begin position="805"/>
        <end position="818"/>
    </location>
</feature>
<dbReference type="InterPro" id="IPR057672">
    <property type="entry name" value="TPR_IPO4/5"/>
</dbReference>
<evidence type="ECO:0000256" key="8">
    <source>
        <dbReference type="SAM" id="MobiDB-lite"/>
    </source>
</evidence>
<dbReference type="GO" id="GO:0005737">
    <property type="term" value="C:cytoplasm"/>
    <property type="evidence" value="ECO:0007669"/>
    <property type="project" value="UniProtKB-SubCell"/>
</dbReference>
<evidence type="ECO:0000256" key="4">
    <source>
        <dbReference type="ARBA" id="ARBA00022490"/>
    </source>
</evidence>
<evidence type="ECO:0000313" key="12">
    <source>
        <dbReference type="Proteomes" id="UP000230750"/>
    </source>
</evidence>
<dbReference type="GO" id="GO:0005634">
    <property type="term" value="C:nucleus"/>
    <property type="evidence" value="ECO:0007669"/>
    <property type="project" value="UniProtKB-SubCell"/>
</dbReference>
<comment type="subcellular location">
    <subcellularLocation>
        <location evidence="2">Cytoplasm</location>
    </subcellularLocation>
    <subcellularLocation>
        <location evidence="1">Nucleus</location>
    </subcellularLocation>
</comment>
<dbReference type="OrthoDB" id="543373at2759"/>
<dbReference type="InterPro" id="IPR040122">
    <property type="entry name" value="Importin_beta"/>
</dbReference>
<dbReference type="InterPro" id="IPR011989">
    <property type="entry name" value="ARM-like"/>
</dbReference>
<dbReference type="Pfam" id="PF18808">
    <property type="entry name" value="Importin_rep_4"/>
    <property type="match status" value="1"/>
</dbReference>
<feature type="compositionally biased region" description="Acidic residues" evidence="8">
    <location>
        <begin position="819"/>
        <end position="831"/>
    </location>
</feature>
<dbReference type="Pfam" id="PF13513">
    <property type="entry name" value="HEAT_EZ"/>
    <property type="match status" value="1"/>
</dbReference>
<dbReference type="EMBL" id="MRZV01000133">
    <property type="protein sequence ID" value="PIK57761.1"/>
    <property type="molecule type" value="Genomic_DNA"/>
</dbReference>
<gene>
    <name evidence="11" type="ORF">BSL78_05369</name>
</gene>
<accession>A0A2G8LBY3</accession>
<keyword evidence="3" id="KW-0813">Transport</keyword>
<dbReference type="PANTHER" id="PTHR10527">
    <property type="entry name" value="IMPORTIN BETA"/>
    <property type="match status" value="1"/>
</dbReference>
<keyword evidence="7" id="KW-0539">Nucleus</keyword>
<dbReference type="STRING" id="307972.A0A2G8LBY3"/>
<dbReference type="Pfam" id="PF18829">
    <property type="entry name" value="Importin_rep_6"/>
    <property type="match status" value="1"/>
</dbReference>
<comment type="caution">
    <text evidence="11">The sequence shown here is derived from an EMBL/GenBank/DDBJ whole genome shotgun (WGS) entry which is preliminary data.</text>
</comment>
<dbReference type="SUPFAM" id="SSF48371">
    <property type="entry name" value="ARM repeat"/>
    <property type="match status" value="1"/>
</dbReference>
<dbReference type="Proteomes" id="UP000230750">
    <property type="component" value="Unassembled WGS sequence"/>
</dbReference>
<dbReference type="Gene3D" id="1.25.10.10">
    <property type="entry name" value="Leucine-rich Repeat Variant"/>
    <property type="match status" value="1"/>
</dbReference>
<keyword evidence="5" id="KW-0677">Repeat</keyword>
<organism evidence="11 12">
    <name type="scientific">Stichopus japonicus</name>
    <name type="common">Sea cucumber</name>
    <dbReference type="NCBI Taxonomy" id="307972"/>
    <lineage>
        <taxon>Eukaryota</taxon>
        <taxon>Metazoa</taxon>
        <taxon>Echinodermata</taxon>
        <taxon>Eleutherozoa</taxon>
        <taxon>Echinozoa</taxon>
        <taxon>Holothuroidea</taxon>
        <taxon>Aspidochirotacea</taxon>
        <taxon>Aspidochirotida</taxon>
        <taxon>Stichopodidae</taxon>
        <taxon>Apostichopus</taxon>
    </lineage>
</organism>
<evidence type="ECO:0000259" key="10">
    <source>
        <dbReference type="Pfam" id="PF25780"/>
    </source>
</evidence>
<sequence>MAEQEQFDRLLSELLSENGDIRKKAEATLENIQPLNKATFLVSAFTNVNLPTECRQMGAVLFRRQIFSSFEKFWPELPNNVQERWKGELLSAVQKEQIALVRRRMCDVVAELARNLIDDYGTQGWPEVLQFLFTCGSSNEIAHKESALYLINYFPGIFGNRQSHYLEVIRQMLMQSLAAANTVPIRMMAARAAVSFLISQEDATVTQRMGGDFLPGILQAIVECAKLQDDDSLLKSFIELEENCPKMLRPRLEDVLSLALEIAKNTDLEDSWRQLGLEMLVTLSEVAPAMLRKFPRFLPMIMNEMLAMMLDIEEDPEWSLSDEIDDDDNDSNAVAGESALDRFACGVGGKTMLPYIIEQIPQFLQNQSWQHRHAALMAISAVGEGCHKQMETVLEQVVDAVLPFLQDQHPRVRYAACNALGQMATDFAPIFEKKFHNKVIPGLLLVLNDHANPRVQAHAGAALVNFSEDCPKTILISYIDTVLPKIDEILQHKIQELVQKGTKLVLEQMVTTLAAIADTAEEKFTNYYDTFMPNLKFIMQNATSKELRLLRGKTIECISLIGLAVGTQKFMQDANDVMQLLLKSQTDANDMEDDDPQMSYMISAWARMCKLLGPSFQQYLPVVMGPLLKTASMKPGIAFLDADDAKNMTEEEGWHFVNVGEQHTFGVNTAGLEDKATACQMLVCYARELKEGFADYAEQVVKIMVPNLTFYYEDNILSTKITAAESLPLLLECAKIKGEQYLVQMWAYIYPPLLKAIQTEPEVDILEQHMESFSKCVEFLGRGCLDDAKMQDVAKALNEMMDTHFKRQNERHEQRKDEDYDEDVEENLQDEDDDDVKLLSKVSDVIHSVLGTQAETALPMFETLLPNIIRLLPQDRPWTDRQWGLCIFDDLIEFTGAHAFKYKDYFLAPLHQYVCDNRPEVRQAAAYGFGMLGKYGGPDFAPACSGGIEQLSAVVASPQSRSEENINATENAISAIGKILQHHGGRLSVNVDEVLQRWFSWLPVWEDREECGQVFGFVCDLIEGNNAVILGPNNSNLPMVLAVFAETFIKEGLKEDEEVLRRCAMIVRQIMSNSEVWSTCVGQLSVQQQQALAEALRLVS</sequence>
<evidence type="ECO:0000256" key="5">
    <source>
        <dbReference type="ARBA" id="ARBA00022737"/>
    </source>
</evidence>
<evidence type="ECO:0000256" key="1">
    <source>
        <dbReference type="ARBA" id="ARBA00004123"/>
    </source>
</evidence>
<dbReference type="InterPro" id="IPR016024">
    <property type="entry name" value="ARM-type_fold"/>
</dbReference>
<name>A0A2G8LBY3_STIJA</name>
<evidence type="ECO:0000256" key="2">
    <source>
        <dbReference type="ARBA" id="ARBA00004496"/>
    </source>
</evidence>
<evidence type="ECO:0000259" key="9">
    <source>
        <dbReference type="Pfam" id="PF25574"/>
    </source>
</evidence>